<reference evidence="2" key="1">
    <citation type="submission" date="2023-09" db="EMBL/GenBank/DDBJ databases">
        <title>Paucibacter sp. APW11 Genome sequencing and assembly.</title>
        <authorList>
            <person name="Kim I."/>
        </authorList>
    </citation>
    <scope>NUCLEOTIDE SEQUENCE</scope>
    <source>
        <strain evidence="2">APW11</strain>
    </source>
</reference>
<keyword evidence="3" id="KW-1185">Reference proteome</keyword>
<comment type="caution">
    <text evidence="2">The sequence shown here is derived from an EMBL/GenBank/DDBJ whole genome shotgun (WGS) entry which is preliminary data.</text>
</comment>
<sequence length="161" mass="18171">MTSKPGLSPDAARQWLRLRELKLQRERQALGAALQAEAAQAALLAQCEAAAAHSRARLEALKTRWSGPRSGDLARWGTQLSLHRAALDERLERDDYALLLEQQNLQEAQAHTAQQRRALQRAEAREAAVQQSLAHWRRERAQSQERAAELEAEERPTRGSR</sequence>
<dbReference type="Proteomes" id="UP001246372">
    <property type="component" value="Unassembled WGS sequence"/>
</dbReference>
<dbReference type="EMBL" id="JAVXZY010000007">
    <property type="protein sequence ID" value="MDT9000949.1"/>
    <property type="molecule type" value="Genomic_DNA"/>
</dbReference>
<protein>
    <recommendedName>
        <fullName evidence="4">Flagellar FliJ protein</fullName>
    </recommendedName>
</protein>
<proteinExistence type="predicted"/>
<feature type="region of interest" description="Disordered" evidence="1">
    <location>
        <begin position="130"/>
        <end position="161"/>
    </location>
</feature>
<evidence type="ECO:0000256" key="1">
    <source>
        <dbReference type="SAM" id="MobiDB-lite"/>
    </source>
</evidence>
<evidence type="ECO:0000313" key="3">
    <source>
        <dbReference type="Proteomes" id="UP001246372"/>
    </source>
</evidence>
<name>A0ABU3PED8_9BURK</name>
<feature type="compositionally biased region" description="Basic and acidic residues" evidence="1">
    <location>
        <begin position="139"/>
        <end position="161"/>
    </location>
</feature>
<gene>
    <name evidence="2" type="ORF">RQP53_16855</name>
</gene>
<organism evidence="2 3">
    <name type="scientific">Roseateles aquae</name>
    <dbReference type="NCBI Taxonomy" id="3077235"/>
    <lineage>
        <taxon>Bacteria</taxon>
        <taxon>Pseudomonadati</taxon>
        <taxon>Pseudomonadota</taxon>
        <taxon>Betaproteobacteria</taxon>
        <taxon>Burkholderiales</taxon>
        <taxon>Sphaerotilaceae</taxon>
        <taxon>Roseateles</taxon>
    </lineage>
</organism>
<dbReference type="RefSeq" id="WP_315651835.1">
    <property type="nucleotide sequence ID" value="NZ_JAVXZY010000007.1"/>
</dbReference>
<accession>A0ABU3PED8</accession>
<evidence type="ECO:0000313" key="2">
    <source>
        <dbReference type="EMBL" id="MDT9000949.1"/>
    </source>
</evidence>
<evidence type="ECO:0008006" key="4">
    <source>
        <dbReference type="Google" id="ProtNLM"/>
    </source>
</evidence>